<evidence type="ECO:0000313" key="4">
    <source>
        <dbReference type="Proteomes" id="UP000075420"/>
    </source>
</evidence>
<feature type="signal peptide" evidence="2">
    <location>
        <begin position="1"/>
        <end position="21"/>
    </location>
</feature>
<keyword evidence="1 2" id="KW-0732">Signal</keyword>
<evidence type="ECO:0000313" key="3">
    <source>
        <dbReference type="EMBL" id="KYF56709.1"/>
    </source>
</evidence>
<dbReference type="Pfam" id="PF13517">
    <property type="entry name" value="FG-GAP_3"/>
    <property type="match status" value="2"/>
</dbReference>
<organism evidence="3 4">
    <name type="scientific">Sorangium cellulosum</name>
    <name type="common">Polyangium cellulosum</name>
    <dbReference type="NCBI Taxonomy" id="56"/>
    <lineage>
        <taxon>Bacteria</taxon>
        <taxon>Pseudomonadati</taxon>
        <taxon>Myxococcota</taxon>
        <taxon>Polyangia</taxon>
        <taxon>Polyangiales</taxon>
        <taxon>Polyangiaceae</taxon>
        <taxon>Sorangium</taxon>
    </lineage>
</organism>
<name>A0A150PLV4_SORCE</name>
<sequence>MRTSRKVVKALCAVAAIHATAGLAPGDEGPTITHPAPSPGVTTLRRHGYGWKVRQTADFNADGMADVVWYDAERNRIAVWLMNGTELLAPGPFVPGPGGDGWIVWANDFDFDGMADLLWSHDERNLMTVWLMDGGRLRAPGRLIPGPLGGGWTALPGDFNFDRMSDVLWTHAEQNRMQAWLMDGIQPLAAGPAIPGPIGGFSFGFPVDVNFDGMADVLWNDIEKNLLRVWLMHGGQPLAAGPAIPGPIGDGWFITGVGDFNADSLVDVLWSNGERAQMAVWLMEGDRLLAAGPVISGPIGDGWAARAAGDVNHDRMADVIWQRDGTGEMTVWLMEAGSRVLAPGPVIPGPHGGG</sequence>
<dbReference type="InterPro" id="IPR028994">
    <property type="entry name" value="Integrin_alpha_N"/>
</dbReference>
<evidence type="ECO:0000256" key="2">
    <source>
        <dbReference type="SAM" id="SignalP"/>
    </source>
</evidence>
<dbReference type="PANTHER" id="PTHR46580">
    <property type="entry name" value="SENSOR KINASE-RELATED"/>
    <property type="match status" value="1"/>
</dbReference>
<dbReference type="EMBL" id="JELY01001154">
    <property type="protein sequence ID" value="KYF56709.1"/>
    <property type="molecule type" value="Genomic_DNA"/>
</dbReference>
<evidence type="ECO:0008006" key="5">
    <source>
        <dbReference type="Google" id="ProtNLM"/>
    </source>
</evidence>
<reference evidence="3 4" key="1">
    <citation type="submission" date="2014-02" db="EMBL/GenBank/DDBJ databases">
        <title>The small core and large imbalanced accessory genome model reveals a collaborative survival strategy of Sorangium cellulosum strains in nature.</title>
        <authorList>
            <person name="Han K."/>
            <person name="Peng R."/>
            <person name="Blom J."/>
            <person name="Li Y.-Z."/>
        </authorList>
    </citation>
    <scope>NUCLEOTIDE SEQUENCE [LARGE SCALE GENOMIC DNA]</scope>
    <source>
        <strain evidence="3 4">So0157-25</strain>
    </source>
</reference>
<feature type="chain" id="PRO_5007566096" description="VCBS repeat-containing protein" evidence="2">
    <location>
        <begin position="22"/>
        <end position="354"/>
    </location>
</feature>
<dbReference type="Gene3D" id="2.130.10.130">
    <property type="entry name" value="Integrin alpha, N-terminal"/>
    <property type="match status" value="1"/>
</dbReference>
<accession>A0A150PLV4</accession>
<comment type="caution">
    <text evidence="3">The sequence shown here is derived from an EMBL/GenBank/DDBJ whole genome shotgun (WGS) entry which is preliminary data.</text>
</comment>
<proteinExistence type="predicted"/>
<protein>
    <recommendedName>
        <fullName evidence="5">VCBS repeat-containing protein</fullName>
    </recommendedName>
</protein>
<evidence type="ECO:0000256" key="1">
    <source>
        <dbReference type="ARBA" id="ARBA00022729"/>
    </source>
</evidence>
<dbReference type="AlphaFoldDB" id="A0A150PLV4"/>
<dbReference type="PANTHER" id="PTHR46580:SF2">
    <property type="entry name" value="MAM DOMAIN-CONTAINING PROTEIN"/>
    <property type="match status" value="1"/>
</dbReference>
<dbReference type="SUPFAM" id="SSF69318">
    <property type="entry name" value="Integrin alpha N-terminal domain"/>
    <property type="match status" value="1"/>
</dbReference>
<dbReference type="Proteomes" id="UP000075420">
    <property type="component" value="Unassembled WGS sequence"/>
</dbReference>
<gene>
    <name evidence="3" type="ORF">BE08_17915</name>
</gene>
<dbReference type="InterPro" id="IPR013517">
    <property type="entry name" value="FG-GAP"/>
</dbReference>